<evidence type="ECO:0000256" key="1">
    <source>
        <dbReference type="SAM" id="Phobius"/>
    </source>
</evidence>
<protein>
    <submittedName>
        <fullName evidence="2">Uncharacterized protein</fullName>
    </submittedName>
</protein>
<keyword evidence="1" id="KW-0472">Membrane</keyword>
<keyword evidence="1" id="KW-1133">Transmembrane helix</keyword>
<gene>
    <name evidence="2" type="ORF">I553_1794</name>
</gene>
<reference evidence="2" key="1">
    <citation type="submission" date="2014-01" db="EMBL/GenBank/DDBJ databases">
        <authorList>
            <person name="Brown-Elliot B."/>
            <person name="Wallace R."/>
            <person name="Lenaerts A."/>
            <person name="Ordway D."/>
            <person name="DeGroote M.A."/>
            <person name="Parker T."/>
            <person name="Sizemore C."/>
            <person name="Tallon L.J."/>
            <person name="Sadzewicz L.K."/>
            <person name="Sengamalay N."/>
            <person name="Fraser C.M."/>
            <person name="Hine E."/>
            <person name="Shefchek K.A."/>
            <person name="Das S.P."/>
            <person name="Tettelin H."/>
        </authorList>
    </citation>
    <scope>NUCLEOTIDE SEQUENCE [LARGE SCALE GENOMIC DNA]</scope>
    <source>
        <strain evidence="2">4042</strain>
    </source>
</reference>
<accession>X8DKN6</accession>
<dbReference type="PATRIC" id="fig|1299334.3.peg.1279"/>
<keyword evidence="1" id="KW-0812">Transmembrane</keyword>
<organism evidence="2">
    <name type="scientific">Mycobacterium xenopi 4042</name>
    <dbReference type="NCBI Taxonomy" id="1299334"/>
    <lineage>
        <taxon>Bacteria</taxon>
        <taxon>Bacillati</taxon>
        <taxon>Actinomycetota</taxon>
        <taxon>Actinomycetes</taxon>
        <taxon>Mycobacteriales</taxon>
        <taxon>Mycobacteriaceae</taxon>
        <taxon>Mycobacterium</taxon>
    </lineage>
</organism>
<feature type="transmembrane region" description="Helical" evidence="1">
    <location>
        <begin position="15"/>
        <end position="36"/>
    </location>
</feature>
<sequence>MSGLLGGLHKSPPTWASWLRIIVGAALIVFGIVQWLRRHRHTHTQGGCDH</sequence>
<proteinExistence type="predicted"/>
<name>X8DKN6_MYCXE</name>
<dbReference type="AlphaFoldDB" id="X8DKN6"/>
<evidence type="ECO:0000313" key="2">
    <source>
        <dbReference type="EMBL" id="EUA68606.1"/>
    </source>
</evidence>
<dbReference type="EMBL" id="JAOB01000013">
    <property type="protein sequence ID" value="EUA68606.1"/>
    <property type="molecule type" value="Genomic_DNA"/>
</dbReference>
<comment type="caution">
    <text evidence="2">The sequence shown here is derived from an EMBL/GenBank/DDBJ whole genome shotgun (WGS) entry which is preliminary data.</text>
</comment>